<evidence type="ECO:0000256" key="2">
    <source>
        <dbReference type="SAM" id="SignalP"/>
    </source>
</evidence>
<feature type="signal peptide" evidence="2">
    <location>
        <begin position="1"/>
        <end position="20"/>
    </location>
</feature>
<dbReference type="InParanoid" id="A0A6J2X885"/>
<keyword evidence="2" id="KW-0732">Signal</keyword>
<feature type="chain" id="PRO_5026821606" evidence="2">
    <location>
        <begin position="21"/>
        <end position="227"/>
    </location>
</feature>
<feature type="compositionally biased region" description="Polar residues" evidence="1">
    <location>
        <begin position="101"/>
        <end position="110"/>
    </location>
</feature>
<reference evidence="4" key="1">
    <citation type="submission" date="2025-08" db="UniProtKB">
        <authorList>
            <consortium name="RefSeq"/>
        </authorList>
    </citation>
    <scope>IDENTIFICATION</scope>
    <source>
        <tissue evidence="4">Gonads</tissue>
    </source>
</reference>
<gene>
    <name evidence="4" type="primary">LOC115875950</name>
</gene>
<keyword evidence="3" id="KW-1185">Reference proteome</keyword>
<sequence>MASLTLTVLCFSVCLYGLHAYSISTERSPELAEEHSQENTSNESDTFPEVEISIIILAHCYDKSHFEESDDLLYHNEDKLKCFLDCLEDIILDIVATQENGVSGSSSNTEKGSKNEIETDSGEKRPIISFLKKQFKKDGLKALLDYCKSIIWDFTNTKHDRVLRSSNPITENSATNETETDDSNSTERGTTNKPTIYDENPIVKLWKKIKWFFNKLYECLKKAFKNP</sequence>
<feature type="compositionally biased region" description="Basic and acidic residues" evidence="1">
    <location>
        <begin position="111"/>
        <end position="120"/>
    </location>
</feature>
<accession>A0A6J2X885</accession>
<name>A0A6J2X885_SITOR</name>
<dbReference type="KEGG" id="soy:115875950"/>
<protein>
    <submittedName>
        <fullName evidence="4">Uncharacterized protein LOC115875950</fullName>
    </submittedName>
</protein>
<dbReference type="GeneID" id="115875950"/>
<feature type="compositionally biased region" description="Polar residues" evidence="1">
    <location>
        <begin position="165"/>
        <end position="177"/>
    </location>
</feature>
<proteinExistence type="predicted"/>
<feature type="region of interest" description="Disordered" evidence="1">
    <location>
        <begin position="101"/>
        <end position="120"/>
    </location>
</feature>
<dbReference type="Proteomes" id="UP000504635">
    <property type="component" value="Unplaced"/>
</dbReference>
<dbReference type="AlphaFoldDB" id="A0A6J2X885"/>
<dbReference type="RefSeq" id="XP_030747417.1">
    <property type="nucleotide sequence ID" value="XM_030891557.1"/>
</dbReference>
<evidence type="ECO:0000313" key="4">
    <source>
        <dbReference type="RefSeq" id="XP_030747417.1"/>
    </source>
</evidence>
<evidence type="ECO:0000256" key="1">
    <source>
        <dbReference type="SAM" id="MobiDB-lite"/>
    </source>
</evidence>
<evidence type="ECO:0000313" key="3">
    <source>
        <dbReference type="Proteomes" id="UP000504635"/>
    </source>
</evidence>
<feature type="region of interest" description="Disordered" evidence="1">
    <location>
        <begin position="165"/>
        <end position="194"/>
    </location>
</feature>
<organism evidence="3 4">
    <name type="scientific">Sitophilus oryzae</name>
    <name type="common">Rice weevil</name>
    <name type="synonym">Curculio oryzae</name>
    <dbReference type="NCBI Taxonomy" id="7048"/>
    <lineage>
        <taxon>Eukaryota</taxon>
        <taxon>Metazoa</taxon>
        <taxon>Ecdysozoa</taxon>
        <taxon>Arthropoda</taxon>
        <taxon>Hexapoda</taxon>
        <taxon>Insecta</taxon>
        <taxon>Pterygota</taxon>
        <taxon>Neoptera</taxon>
        <taxon>Endopterygota</taxon>
        <taxon>Coleoptera</taxon>
        <taxon>Polyphaga</taxon>
        <taxon>Cucujiformia</taxon>
        <taxon>Curculionidae</taxon>
        <taxon>Dryophthorinae</taxon>
        <taxon>Sitophilus</taxon>
    </lineage>
</organism>